<dbReference type="GO" id="GO:0005737">
    <property type="term" value="C:cytoplasm"/>
    <property type="evidence" value="ECO:0007669"/>
    <property type="project" value="UniProtKB-SubCell"/>
</dbReference>
<dbReference type="GO" id="GO:0016151">
    <property type="term" value="F:nickel cation binding"/>
    <property type="evidence" value="ECO:0007669"/>
    <property type="project" value="UniProtKB-UniRule"/>
</dbReference>
<dbReference type="Pfam" id="PF01730">
    <property type="entry name" value="UreF"/>
    <property type="match status" value="1"/>
</dbReference>
<dbReference type="EMBL" id="RIZG01000001">
    <property type="protein sequence ID" value="RNF52711.1"/>
    <property type="molecule type" value="Genomic_DNA"/>
</dbReference>
<name>A0A3M8QAH4_9GAMM</name>
<evidence type="ECO:0000313" key="5">
    <source>
        <dbReference type="Proteomes" id="UP000280507"/>
    </source>
</evidence>
<evidence type="ECO:0000256" key="3">
    <source>
        <dbReference type="HAMAP-Rule" id="MF_01385"/>
    </source>
</evidence>
<dbReference type="Gene3D" id="1.10.4190.10">
    <property type="entry name" value="Urease accessory protein UreF"/>
    <property type="match status" value="1"/>
</dbReference>
<reference evidence="4 5" key="1">
    <citation type="journal article" date="2012" name="Int. J. Syst. Evol. Microbiol.">
        <title>Marinomonas hwangdonensis sp. nov., isolated from seawater.</title>
        <authorList>
            <person name="Jung Y.T."/>
            <person name="Oh T.K."/>
            <person name="Yoon J.H."/>
        </authorList>
    </citation>
    <scope>NUCLEOTIDE SEQUENCE [LARGE SCALE GENOMIC DNA]</scope>
    <source>
        <strain evidence="4 5">HDW-15</strain>
    </source>
</reference>
<gene>
    <name evidence="3" type="primary">ureF</name>
    <name evidence="4" type="ORF">EBI00_00915</name>
</gene>
<evidence type="ECO:0000256" key="2">
    <source>
        <dbReference type="ARBA" id="ARBA00023186"/>
    </source>
</evidence>
<comment type="similarity">
    <text evidence="3">Belongs to the UreF family.</text>
</comment>
<dbReference type="InterPro" id="IPR002639">
    <property type="entry name" value="UreF"/>
</dbReference>
<accession>A0A3M8QAH4</accession>
<proteinExistence type="inferred from homology"/>
<dbReference type="AlphaFoldDB" id="A0A3M8QAH4"/>
<protein>
    <recommendedName>
        <fullName evidence="3">Urease accessory protein UreF</fullName>
    </recommendedName>
</protein>
<comment type="caution">
    <text evidence="4">The sequence shown here is derived from an EMBL/GenBank/DDBJ whole genome shotgun (WGS) entry which is preliminary data.</text>
</comment>
<keyword evidence="2 3" id="KW-0143">Chaperone</keyword>
<evidence type="ECO:0000256" key="1">
    <source>
        <dbReference type="ARBA" id="ARBA00022988"/>
    </source>
</evidence>
<evidence type="ECO:0000313" key="4">
    <source>
        <dbReference type="EMBL" id="RNF52711.1"/>
    </source>
</evidence>
<dbReference type="RefSeq" id="WP_123094055.1">
    <property type="nucleotide sequence ID" value="NZ_RIZG01000001.1"/>
</dbReference>
<dbReference type="PANTHER" id="PTHR33620">
    <property type="entry name" value="UREASE ACCESSORY PROTEIN F"/>
    <property type="match status" value="1"/>
</dbReference>
<dbReference type="Proteomes" id="UP000280507">
    <property type="component" value="Unassembled WGS sequence"/>
</dbReference>
<dbReference type="OrthoDB" id="9798772at2"/>
<keyword evidence="3" id="KW-0963">Cytoplasm</keyword>
<dbReference type="HAMAP" id="MF_01385">
    <property type="entry name" value="UreF"/>
    <property type="match status" value="1"/>
</dbReference>
<keyword evidence="5" id="KW-1185">Reference proteome</keyword>
<keyword evidence="1 3" id="KW-0996">Nickel insertion</keyword>
<comment type="subcellular location">
    <subcellularLocation>
        <location evidence="3">Cytoplasm</location>
    </subcellularLocation>
</comment>
<dbReference type="PIRSF" id="PIRSF009467">
    <property type="entry name" value="Ureas_acces_UreF"/>
    <property type="match status" value="1"/>
</dbReference>
<dbReference type="InterPro" id="IPR038277">
    <property type="entry name" value="UreF_sf"/>
</dbReference>
<organism evidence="4 5">
    <name type="scientific">Marinomonas hwangdonensis</name>
    <dbReference type="NCBI Taxonomy" id="1053647"/>
    <lineage>
        <taxon>Bacteria</taxon>
        <taxon>Pseudomonadati</taxon>
        <taxon>Pseudomonadota</taxon>
        <taxon>Gammaproteobacteria</taxon>
        <taxon>Oceanospirillales</taxon>
        <taxon>Oceanospirillaceae</taxon>
        <taxon>Marinomonas</taxon>
    </lineage>
</organism>
<sequence>MGTVTTSTVTSNIVTTDISLLRLLQLSSVGLPVGGFAFSQGMEYAIDQGWVKNKAEVSDWIGLQLQQSVARVDLPVLRLCMAAAKQQDTERLFELNDLVLACRETKELRLNDTAMGEALFRLMGSLHIDTPFKRLDEMSFVILFAIAASHWSLKPDLASLGFAWSWLENQIAAATKLVPLGQTQAQELLGELQTDIRHAIAMSLTIEEDRIGAGLPAIAIASAQHETQYSRLFRS</sequence>
<comment type="function">
    <text evidence="3">Required for maturation of urease via the functional incorporation of the urease nickel metallocenter.</text>
</comment>
<comment type="subunit">
    <text evidence="3">UreD, UreF and UreG form a complex that acts as a GTP-hydrolysis-dependent molecular chaperone, activating the urease apoprotein by helping to assemble the nickel containing metallocenter of UreC. The UreE protein probably delivers the nickel.</text>
</comment>
<dbReference type="PANTHER" id="PTHR33620:SF1">
    <property type="entry name" value="UREASE ACCESSORY PROTEIN F"/>
    <property type="match status" value="1"/>
</dbReference>